<protein>
    <submittedName>
        <fullName evidence="1">Uncharacterized protein</fullName>
    </submittedName>
</protein>
<reference evidence="1" key="1">
    <citation type="submission" date="2023-05" db="EMBL/GenBank/DDBJ databases">
        <title>Colonisation of extended spectrum b-lactamase- and carbapenemase-producing bacteria on hospital surfaces from low- and middle-income countries.</title>
        <authorList>
            <person name="Nieto-Rosado M."/>
            <person name="Sands K."/>
            <person name="Iregbu K."/>
            <person name="Zahra R."/>
            <person name="Mazarati J.B."/>
            <person name="Mehtar S."/>
            <person name="Barnards-Group B."/>
            <person name="Walsh T.R."/>
        </authorList>
    </citation>
    <scope>NUCLEOTIDE SEQUENCE</scope>
    <source>
        <strain evidence="1">PP-E493</strain>
    </source>
</reference>
<gene>
    <name evidence="1" type="ORF">QM089_11860</name>
</gene>
<evidence type="ECO:0000313" key="2">
    <source>
        <dbReference type="Proteomes" id="UP001187859"/>
    </source>
</evidence>
<evidence type="ECO:0000313" key="1">
    <source>
        <dbReference type="EMBL" id="MDV5390927.1"/>
    </source>
</evidence>
<sequence>MTAPTVAPLLLLSGDPFHLLGQLSAFHSLKLICRLKQILPAHVGRTVSSHAGIPVIAADFELRIIAEAYNCFENFDVEIYLTFQRDRDAWMHYQQKANELIKLGHSVLVTAEVYSHIDGSICLYDPLLKPTDMPFIQ</sequence>
<dbReference type="Proteomes" id="UP001187859">
    <property type="component" value="Unassembled WGS sequence"/>
</dbReference>
<dbReference type="RefSeq" id="WP_317519880.1">
    <property type="nucleotide sequence ID" value="NZ_JASGOQ010000001.1"/>
</dbReference>
<proteinExistence type="predicted"/>
<comment type="caution">
    <text evidence="1">The sequence shown here is derived from an EMBL/GenBank/DDBJ whole genome shotgun (WGS) entry which is preliminary data.</text>
</comment>
<accession>A0AAE4PYD8</accession>
<name>A0AAE4PYD8_9GAMM</name>
<dbReference type="AlphaFoldDB" id="A0AAE4PYD8"/>
<dbReference type="EMBL" id="JASGOQ010000001">
    <property type="protein sequence ID" value="MDV5390927.1"/>
    <property type="molecule type" value="Genomic_DNA"/>
</dbReference>
<organism evidence="1 2">
    <name type="scientific">Shewanella xiamenensis</name>
    <dbReference type="NCBI Taxonomy" id="332186"/>
    <lineage>
        <taxon>Bacteria</taxon>
        <taxon>Pseudomonadati</taxon>
        <taxon>Pseudomonadota</taxon>
        <taxon>Gammaproteobacteria</taxon>
        <taxon>Alteromonadales</taxon>
        <taxon>Shewanellaceae</taxon>
        <taxon>Shewanella</taxon>
    </lineage>
</organism>